<reference evidence="1 2" key="1">
    <citation type="submission" date="2020-07" db="EMBL/GenBank/DDBJ databases">
        <title>Thermogemmata thermophila gen. nov., sp. nov., a novel moderate thermophilic planctomycete from a Kamchatka hot spring.</title>
        <authorList>
            <person name="Elcheninov A.G."/>
            <person name="Podosokorskaya O.A."/>
            <person name="Kovaleva O.L."/>
            <person name="Novikov A."/>
            <person name="Bonch-Osmolovskaya E.A."/>
            <person name="Toshchakov S.V."/>
            <person name="Kublanov I.V."/>
        </authorList>
    </citation>
    <scope>NUCLEOTIDE SEQUENCE [LARGE SCALE GENOMIC DNA]</scope>
    <source>
        <strain evidence="1 2">2918</strain>
    </source>
</reference>
<comment type="caution">
    <text evidence="1">The sequence shown here is derived from an EMBL/GenBank/DDBJ whole genome shotgun (WGS) entry which is preliminary data.</text>
</comment>
<keyword evidence="2" id="KW-1185">Reference proteome</keyword>
<dbReference type="RefSeq" id="WP_194536222.1">
    <property type="nucleotide sequence ID" value="NZ_JACEFB010000001.1"/>
</dbReference>
<proteinExistence type="predicted"/>
<sequence length="497" mass="57838">MLPLLRAPQVDGGYFIYPPFQDIPRILQHNLSIVQQKQVTIDGLSLLDLQQLLRREIASKTEPPLAVSQIADSLIAVSGHQPELDHPGVWLKHFFLQGFARKFGAVPLHLIADHDLPKRNYLSVPWIPRSEEESATRVLIPYDRADLMTPYELRPLYDVSLFTAVPQRLRELSEGWNFEPLALRVWPQSVQGGTQLVGLLTHLRRHLERLWGCQNYELPVSKLAQTEAFRRFARHLIADLSRFRKVYNSALQRFRDEKAVQQPVRSIPELEADEVPFWEVRGKQRLRATRHSPLEKLRPRALTLTLFCRLVLGHCFIHGLGGALYDQITDALIADYFGLAPPHYLVVTGTLYLPLSPDVQAYCCGKQRTNGENPNPAVFWHLWRDVYWNPQRHLPAGAPAEARQLAERKLEYIRQEPPLKEHAARRRWFQTLRTLTETLRGYVSESLQELQEQYRMSQRCHRCQQVFRRRDYSWVLFPEEVLRPFLTQFLDGKPIIT</sequence>
<evidence type="ECO:0000313" key="1">
    <source>
        <dbReference type="EMBL" id="MBA2224804.1"/>
    </source>
</evidence>
<organism evidence="1 2">
    <name type="scientific">Thermogemmata fonticola</name>
    <dbReference type="NCBI Taxonomy" id="2755323"/>
    <lineage>
        <taxon>Bacteria</taxon>
        <taxon>Pseudomonadati</taxon>
        <taxon>Planctomycetota</taxon>
        <taxon>Planctomycetia</taxon>
        <taxon>Gemmatales</taxon>
        <taxon>Gemmataceae</taxon>
        <taxon>Thermogemmata</taxon>
    </lineage>
</organism>
<protein>
    <submittedName>
        <fullName evidence="1">Uncharacterized protein</fullName>
    </submittedName>
</protein>
<dbReference type="EMBL" id="JACEFB010000001">
    <property type="protein sequence ID" value="MBA2224804.1"/>
    <property type="molecule type" value="Genomic_DNA"/>
</dbReference>
<accession>A0A7V8VB57</accession>
<dbReference type="Proteomes" id="UP000542342">
    <property type="component" value="Unassembled WGS sequence"/>
</dbReference>
<name>A0A7V8VB57_9BACT</name>
<gene>
    <name evidence="1" type="ORF">H0921_01355</name>
</gene>
<evidence type="ECO:0000313" key="2">
    <source>
        <dbReference type="Proteomes" id="UP000542342"/>
    </source>
</evidence>
<dbReference type="AlphaFoldDB" id="A0A7V8VB57"/>